<comment type="caution">
    <text evidence="1">The sequence shown here is derived from an EMBL/GenBank/DDBJ whole genome shotgun (WGS) entry which is preliminary data.</text>
</comment>
<organism evidence="1 2">
    <name type="scientific">Funneliformis mosseae</name>
    <name type="common">Endomycorrhizal fungus</name>
    <name type="synonym">Glomus mosseae</name>
    <dbReference type="NCBI Taxonomy" id="27381"/>
    <lineage>
        <taxon>Eukaryota</taxon>
        <taxon>Fungi</taxon>
        <taxon>Fungi incertae sedis</taxon>
        <taxon>Mucoromycota</taxon>
        <taxon>Glomeromycotina</taxon>
        <taxon>Glomeromycetes</taxon>
        <taxon>Glomerales</taxon>
        <taxon>Glomeraceae</taxon>
        <taxon>Funneliformis</taxon>
    </lineage>
</organism>
<sequence length="70" mass="8159">QVCVSLFRKLNFTGVLNLVPGPMGHGLPETITVWVFPKARGKGESFTLNFPEIFLYIRKHWYVSFEDDWE</sequence>
<dbReference type="AlphaFoldDB" id="A0A9N9HS23"/>
<gene>
    <name evidence="1" type="ORF">FMOSSE_LOCUS13905</name>
</gene>
<evidence type="ECO:0000313" key="2">
    <source>
        <dbReference type="Proteomes" id="UP000789375"/>
    </source>
</evidence>
<feature type="non-terminal residue" evidence="1">
    <location>
        <position position="70"/>
    </location>
</feature>
<reference evidence="1" key="1">
    <citation type="submission" date="2021-06" db="EMBL/GenBank/DDBJ databases">
        <authorList>
            <person name="Kallberg Y."/>
            <person name="Tangrot J."/>
            <person name="Rosling A."/>
        </authorList>
    </citation>
    <scope>NUCLEOTIDE SEQUENCE</scope>
    <source>
        <strain evidence="1">87-6 pot B 2015</strain>
    </source>
</reference>
<keyword evidence="2" id="KW-1185">Reference proteome</keyword>
<name>A0A9N9HS23_FUNMO</name>
<evidence type="ECO:0000313" key="1">
    <source>
        <dbReference type="EMBL" id="CAG8702883.1"/>
    </source>
</evidence>
<proteinExistence type="predicted"/>
<protein>
    <submittedName>
        <fullName evidence="1">3263_t:CDS:1</fullName>
    </submittedName>
</protein>
<accession>A0A9N9HS23</accession>
<dbReference type="EMBL" id="CAJVPP010009198">
    <property type="protein sequence ID" value="CAG8702883.1"/>
    <property type="molecule type" value="Genomic_DNA"/>
</dbReference>
<dbReference type="Proteomes" id="UP000789375">
    <property type="component" value="Unassembled WGS sequence"/>
</dbReference>